<protein>
    <recommendedName>
        <fullName evidence="3">DUF4258 domain-containing protein</fullName>
    </recommendedName>
</protein>
<accession>A0ABT3J1L2</accession>
<proteinExistence type="predicted"/>
<comment type="caution">
    <text evidence="1">The sequence shown here is derived from an EMBL/GenBank/DDBJ whole genome shotgun (WGS) entry which is preliminary data.</text>
</comment>
<dbReference type="EMBL" id="JAPDOG010000005">
    <property type="protein sequence ID" value="MCW3781563.1"/>
    <property type="molecule type" value="Genomic_DNA"/>
</dbReference>
<keyword evidence="2" id="KW-1185">Reference proteome</keyword>
<reference evidence="1 2" key="1">
    <citation type="submission" date="2022-10" db="EMBL/GenBank/DDBJ databases">
        <title>Defluviimonas sp. CAU 1641 isolated from mud.</title>
        <authorList>
            <person name="Kim W."/>
        </authorList>
    </citation>
    <scope>NUCLEOTIDE SEQUENCE [LARGE SCALE GENOMIC DNA]</scope>
    <source>
        <strain evidence="1 2">CAU 1641</strain>
    </source>
</reference>
<sequence>MPQQLTHHAEARCQQRSISAKLRDVIYAYGSESRSRRAACFWLDRRALELATDDLGSHAGKWLERHMGAFLVVSDEGAVITAAHSTRRLRIS</sequence>
<gene>
    <name evidence="1" type="ORF">OM960_08165</name>
</gene>
<dbReference type="RefSeq" id="WP_264771621.1">
    <property type="nucleotide sequence ID" value="NZ_JAPDOG010000005.1"/>
</dbReference>
<evidence type="ECO:0008006" key="3">
    <source>
        <dbReference type="Google" id="ProtNLM"/>
    </source>
</evidence>
<evidence type="ECO:0000313" key="1">
    <source>
        <dbReference type="EMBL" id="MCW3781563.1"/>
    </source>
</evidence>
<name>A0ABT3J1L2_9RHOB</name>
<organism evidence="1 2">
    <name type="scientific">Defluviimonas salinarum</name>
    <dbReference type="NCBI Taxonomy" id="2992147"/>
    <lineage>
        <taxon>Bacteria</taxon>
        <taxon>Pseudomonadati</taxon>
        <taxon>Pseudomonadota</taxon>
        <taxon>Alphaproteobacteria</taxon>
        <taxon>Rhodobacterales</taxon>
        <taxon>Paracoccaceae</taxon>
        <taxon>Albidovulum</taxon>
    </lineage>
</organism>
<evidence type="ECO:0000313" key="2">
    <source>
        <dbReference type="Proteomes" id="UP001207582"/>
    </source>
</evidence>
<dbReference type="Proteomes" id="UP001207582">
    <property type="component" value="Unassembled WGS sequence"/>
</dbReference>